<sequence>MKLRQIQYVCAVVQQGFSVSAAAEALYTSQPGVSKQIRMLEDELGSPIFERSGKSFTRLTEFGQAIMPYLERILAETENVRRRATELTSPASGTLSIATTHTQARYMLPPIIAEFRARYPDVKLNLHQGTPEQIAELAVSGKVDFAIATEGLDHFEDLVLLPCYKWNRAVLVPHDHPLAHAKRLSLEDIAKFPLVTYVFGFDDRSEMSATFARKRLQPNLVLTAVDADVIKTYVRTGLGVGLLARMAYEPERDGDLVCLDVRHLFPHEVTSIGLRRGLVLRDYMYDFIHRFAPHLDRVAVDMMVLAHDRHKETQLYLAHLPYLTLR</sequence>
<dbReference type="InterPro" id="IPR036388">
    <property type="entry name" value="WH-like_DNA-bd_sf"/>
</dbReference>
<reference evidence="6 7" key="1">
    <citation type="submission" date="2016-09" db="EMBL/GenBank/DDBJ databases">
        <title>Acidihalobacter prosperus V6 (DSM14174).</title>
        <authorList>
            <person name="Khaleque H.N."/>
            <person name="Ramsay J.P."/>
            <person name="Murphy R.J.T."/>
            <person name="Kaksonen A.H."/>
            <person name="Boxall N.J."/>
            <person name="Watkin E.L.J."/>
        </authorList>
    </citation>
    <scope>NUCLEOTIDE SEQUENCE [LARGE SCALE GENOMIC DNA]</scope>
    <source>
        <strain evidence="6 7">V6</strain>
    </source>
</reference>
<evidence type="ECO:0000259" key="5">
    <source>
        <dbReference type="PROSITE" id="PS50931"/>
    </source>
</evidence>
<dbReference type="PANTHER" id="PTHR30126">
    <property type="entry name" value="HTH-TYPE TRANSCRIPTIONAL REGULATOR"/>
    <property type="match status" value="1"/>
</dbReference>
<comment type="similarity">
    <text evidence="1">Belongs to the LysR transcriptional regulatory family.</text>
</comment>
<dbReference type="SUPFAM" id="SSF46785">
    <property type="entry name" value="Winged helix' DNA-binding domain"/>
    <property type="match status" value="1"/>
</dbReference>
<name>A0A1D8K434_9GAMM</name>
<dbReference type="Pfam" id="PF00126">
    <property type="entry name" value="HTH_1"/>
    <property type="match status" value="1"/>
</dbReference>
<dbReference type="PRINTS" id="PR00039">
    <property type="entry name" value="HTHLYSR"/>
</dbReference>
<dbReference type="GO" id="GO:0003700">
    <property type="term" value="F:DNA-binding transcription factor activity"/>
    <property type="evidence" value="ECO:0007669"/>
    <property type="project" value="InterPro"/>
</dbReference>
<dbReference type="FunFam" id="1.10.10.10:FF:000001">
    <property type="entry name" value="LysR family transcriptional regulator"/>
    <property type="match status" value="1"/>
</dbReference>
<proteinExistence type="inferred from homology"/>
<protein>
    <submittedName>
        <fullName evidence="6">Transcriptional regulator CysB</fullName>
    </submittedName>
</protein>
<keyword evidence="3" id="KW-0238">DNA-binding</keyword>
<dbReference type="PANTHER" id="PTHR30126:SF6">
    <property type="entry name" value="HTH-TYPE TRANSCRIPTIONAL REGULATOR CYSB-RELATED"/>
    <property type="match status" value="1"/>
</dbReference>
<dbReference type="Gene3D" id="1.10.10.10">
    <property type="entry name" value="Winged helix-like DNA-binding domain superfamily/Winged helix DNA-binding domain"/>
    <property type="match status" value="1"/>
</dbReference>
<evidence type="ECO:0000256" key="1">
    <source>
        <dbReference type="ARBA" id="ARBA00009437"/>
    </source>
</evidence>
<keyword evidence="2" id="KW-0805">Transcription regulation</keyword>
<evidence type="ECO:0000256" key="4">
    <source>
        <dbReference type="ARBA" id="ARBA00023163"/>
    </source>
</evidence>
<organism evidence="6 7">
    <name type="scientific">Acidihalobacter aeolianus</name>
    <dbReference type="NCBI Taxonomy" id="2792603"/>
    <lineage>
        <taxon>Bacteria</taxon>
        <taxon>Pseudomonadati</taxon>
        <taxon>Pseudomonadota</taxon>
        <taxon>Gammaproteobacteria</taxon>
        <taxon>Chromatiales</taxon>
        <taxon>Ectothiorhodospiraceae</taxon>
        <taxon>Acidihalobacter</taxon>
    </lineage>
</organism>
<dbReference type="Proteomes" id="UP000095342">
    <property type="component" value="Chromosome"/>
</dbReference>
<dbReference type="InterPro" id="IPR005119">
    <property type="entry name" value="LysR_subst-bd"/>
</dbReference>
<accession>A0A1D8K434</accession>
<dbReference type="NCBIfam" id="NF009327">
    <property type="entry name" value="PRK12684.1"/>
    <property type="match status" value="1"/>
</dbReference>
<dbReference type="CDD" id="cd08413">
    <property type="entry name" value="PBP2_CysB_like"/>
    <property type="match status" value="1"/>
</dbReference>
<evidence type="ECO:0000313" key="7">
    <source>
        <dbReference type="Proteomes" id="UP000095342"/>
    </source>
</evidence>
<dbReference type="PROSITE" id="PS50931">
    <property type="entry name" value="HTH_LYSR"/>
    <property type="match status" value="1"/>
</dbReference>
<gene>
    <name evidence="6" type="primary">cysB</name>
    <name evidence="6" type="ORF">BJI67_00380</name>
</gene>
<dbReference type="GO" id="GO:0019344">
    <property type="term" value="P:cysteine biosynthetic process"/>
    <property type="evidence" value="ECO:0007669"/>
    <property type="project" value="TreeGrafter"/>
</dbReference>
<dbReference type="Gene3D" id="3.40.190.10">
    <property type="entry name" value="Periplasmic binding protein-like II"/>
    <property type="match status" value="2"/>
</dbReference>
<dbReference type="Pfam" id="PF03466">
    <property type="entry name" value="LysR_substrate"/>
    <property type="match status" value="1"/>
</dbReference>
<dbReference type="EMBL" id="CP017448">
    <property type="protein sequence ID" value="AOV15717.1"/>
    <property type="molecule type" value="Genomic_DNA"/>
</dbReference>
<evidence type="ECO:0000256" key="2">
    <source>
        <dbReference type="ARBA" id="ARBA00023015"/>
    </source>
</evidence>
<dbReference type="NCBIfam" id="NF009326">
    <property type="entry name" value="PRK12681.1"/>
    <property type="match status" value="1"/>
</dbReference>
<dbReference type="InterPro" id="IPR000847">
    <property type="entry name" value="LysR_HTH_N"/>
</dbReference>
<dbReference type="GO" id="GO:0000976">
    <property type="term" value="F:transcription cis-regulatory region binding"/>
    <property type="evidence" value="ECO:0007669"/>
    <property type="project" value="TreeGrafter"/>
</dbReference>
<dbReference type="KEGG" id="aaeo:BJI67_00380"/>
<evidence type="ECO:0000256" key="3">
    <source>
        <dbReference type="ARBA" id="ARBA00023125"/>
    </source>
</evidence>
<keyword evidence="7" id="KW-1185">Reference proteome</keyword>
<feature type="domain" description="HTH lysR-type" evidence="5">
    <location>
        <begin position="1"/>
        <end position="57"/>
    </location>
</feature>
<dbReference type="RefSeq" id="WP_070071318.1">
    <property type="nucleotide sequence ID" value="NZ_CP017448.1"/>
</dbReference>
<dbReference type="AlphaFoldDB" id="A0A1D8K434"/>
<dbReference type="InterPro" id="IPR037423">
    <property type="entry name" value="CysB_PBP2"/>
</dbReference>
<keyword evidence="4" id="KW-0804">Transcription</keyword>
<dbReference type="InterPro" id="IPR036390">
    <property type="entry name" value="WH_DNA-bd_sf"/>
</dbReference>
<dbReference type="SUPFAM" id="SSF53850">
    <property type="entry name" value="Periplasmic binding protein-like II"/>
    <property type="match status" value="1"/>
</dbReference>
<evidence type="ECO:0000313" key="6">
    <source>
        <dbReference type="EMBL" id="AOV15717.1"/>
    </source>
</evidence>